<sequence>MTTAQPTDAAPEVPRADQFSATELAADVVSCGVVLKKTVATAESLTAGLVAATIADIPGASAVLRGGVVSYDNAVKADLLGVSTDLLAERGSVDPQVAEEMAAGARDKCGADFGISTTGVAGPDAHDGKSVGTVYIGWADASGSGSVEQHFSGDRASIRRQSRDAALTVLRERMKSGSLLANS</sequence>
<dbReference type="Pfam" id="PF02464">
    <property type="entry name" value="CinA"/>
    <property type="match status" value="1"/>
</dbReference>
<dbReference type="AlphaFoldDB" id="A0A7W9DBE7"/>
<name>A0A7W9DBE7_9MICC</name>
<dbReference type="InterPro" id="IPR008136">
    <property type="entry name" value="CinA_C"/>
</dbReference>
<dbReference type="RefSeq" id="WP_183641341.1">
    <property type="nucleotide sequence ID" value="NZ_JACHBL010000001.1"/>
</dbReference>
<organism evidence="2 3">
    <name type="scientific">Neomicrococcus lactis</name>
    <dbReference type="NCBI Taxonomy" id="732241"/>
    <lineage>
        <taxon>Bacteria</taxon>
        <taxon>Bacillati</taxon>
        <taxon>Actinomycetota</taxon>
        <taxon>Actinomycetes</taxon>
        <taxon>Micrococcales</taxon>
        <taxon>Micrococcaceae</taxon>
        <taxon>Neomicrococcus</taxon>
    </lineage>
</organism>
<evidence type="ECO:0000313" key="3">
    <source>
        <dbReference type="Proteomes" id="UP000523863"/>
    </source>
</evidence>
<dbReference type="EMBL" id="JACHBL010000001">
    <property type="protein sequence ID" value="MBB5598026.1"/>
    <property type="molecule type" value="Genomic_DNA"/>
</dbReference>
<keyword evidence="2" id="KW-0378">Hydrolase</keyword>
<dbReference type="InterPro" id="IPR036653">
    <property type="entry name" value="CinA-like_C"/>
</dbReference>
<protein>
    <submittedName>
        <fullName evidence="2">Nicotinamide-nucleotide amidase</fullName>
        <ecNumber evidence="2">3.5.1.42</ecNumber>
    </submittedName>
</protein>
<comment type="caution">
    <text evidence="2">The sequence shown here is derived from an EMBL/GenBank/DDBJ whole genome shotgun (WGS) entry which is preliminary data.</text>
</comment>
<dbReference type="EC" id="3.5.1.42" evidence="2"/>
<keyword evidence="3" id="KW-1185">Reference proteome</keyword>
<gene>
    <name evidence="2" type="ORF">BKA12_001106</name>
</gene>
<dbReference type="SUPFAM" id="SSF142433">
    <property type="entry name" value="CinA-like"/>
    <property type="match status" value="1"/>
</dbReference>
<proteinExistence type="predicted"/>
<feature type="domain" description="CinA C-terminal" evidence="1">
    <location>
        <begin position="23"/>
        <end position="173"/>
    </location>
</feature>
<reference evidence="2 3" key="1">
    <citation type="submission" date="2020-08" db="EMBL/GenBank/DDBJ databases">
        <title>Sequencing the genomes of 1000 actinobacteria strains.</title>
        <authorList>
            <person name="Klenk H.-P."/>
        </authorList>
    </citation>
    <scope>NUCLEOTIDE SEQUENCE [LARGE SCALE GENOMIC DNA]</scope>
    <source>
        <strain evidence="2 3">DSM 23694</strain>
    </source>
</reference>
<dbReference type="GO" id="GO:0019159">
    <property type="term" value="F:nicotinamide-nucleotide amidase activity"/>
    <property type="evidence" value="ECO:0007669"/>
    <property type="project" value="UniProtKB-EC"/>
</dbReference>
<accession>A0A7W9DBE7</accession>
<dbReference type="NCBIfam" id="TIGR00199">
    <property type="entry name" value="PncC_domain"/>
    <property type="match status" value="1"/>
</dbReference>
<evidence type="ECO:0000259" key="1">
    <source>
        <dbReference type="Pfam" id="PF02464"/>
    </source>
</evidence>
<dbReference type="Gene3D" id="3.90.950.20">
    <property type="entry name" value="CinA-like"/>
    <property type="match status" value="1"/>
</dbReference>
<dbReference type="Proteomes" id="UP000523863">
    <property type="component" value="Unassembled WGS sequence"/>
</dbReference>
<evidence type="ECO:0000313" key="2">
    <source>
        <dbReference type="EMBL" id="MBB5598026.1"/>
    </source>
</evidence>